<keyword evidence="6" id="KW-0805">Transcription regulation</keyword>
<dbReference type="EMBL" id="BARV01006195">
    <property type="protein sequence ID" value="GAI09406.1"/>
    <property type="molecule type" value="Genomic_DNA"/>
</dbReference>
<dbReference type="PROSITE" id="PS00676">
    <property type="entry name" value="SIGMA54_INTERACT_2"/>
    <property type="match status" value="1"/>
</dbReference>
<dbReference type="PANTHER" id="PTHR32071:SF113">
    <property type="entry name" value="ALGINATE BIOSYNTHESIS TRANSCRIPTIONAL REGULATORY PROTEIN ALGB"/>
    <property type="match status" value="1"/>
</dbReference>
<dbReference type="GO" id="GO:0003677">
    <property type="term" value="F:DNA binding"/>
    <property type="evidence" value="ECO:0007669"/>
    <property type="project" value="UniProtKB-KW"/>
</dbReference>
<dbReference type="Pfam" id="PF00072">
    <property type="entry name" value="Response_reg"/>
    <property type="match status" value="1"/>
</dbReference>
<reference evidence="12" key="1">
    <citation type="journal article" date="2014" name="Front. Microbiol.">
        <title>High frequency of phylogenetically diverse reductive dehalogenase-homologous genes in deep subseafloor sedimentary metagenomes.</title>
        <authorList>
            <person name="Kawai M."/>
            <person name="Futagami T."/>
            <person name="Toyoda A."/>
            <person name="Takaki Y."/>
            <person name="Nishi S."/>
            <person name="Hori S."/>
            <person name="Arai W."/>
            <person name="Tsubouchi T."/>
            <person name="Morono Y."/>
            <person name="Uchiyama I."/>
            <person name="Ito T."/>
            <person name="Fujiyama A."/>
            <person name="Inagaki F."/>
            <person name="Takami H."/>
        </authorList>
    </citation>
    <scope>NUCLEOTIDE SEQUENCE</scope>
    <source>
        <strain evidence="12">Expedition CK06-06</strain>
    </source>
</reference>
<dbReference type="Pfam" id="PF25601">
    <property type="entry name" value="AAA_lid_14"/>
    <property type="match status" value="1"/>
</dbReference>
<evidence type="ECO:0000313" key="12">
    <source>
        <dbReference type="EMBL" id="GAI09406.1"/>
    </source>
</evidence>
<evidence type="ECO:0000259" key="10">
    <source>
        <dbReference type="PROSITE" id="PS50045"/>
    </source>
</evidence>
<dbReference type="SMART" id="SM00382">
    <property type="entry name" value="AAA"/>
    <property type="match status" value="1"/>
</dbReference>
<evidence type="ECO:0000256" key="3">
    <source>
        <dbReference type="ARBA" id="ARBA00022553"/>
    </source>
</evidence>
<dbReference type="FunFam" id="1.10.8.60:FF:000014">
    <property type="entry name" value="DNA-binding transcriptional regulator NtrC"/>
    <property type="match status" value="1"/>
</dbReference>
<dbReference type="GO" id="GO:0006355">
    <property type="term" value="P:regulation of DNA-templated transcription"/>
    <property type="evidence" value="ECO:0007669"/>
    <property type="project" value="InterPro"/>
</dbReference>
<evidence type="ECO:0008006" key="13">
    <source>
        <dbReference type="Google" id="ProtNLM"/>
    </source>
</evidence>
<keyword evidence="3" id="KW-0597">Phosphoprotein</keyword>
<keyword evidence="8" id="KW-0010">Activator</keyword>
<evidence type="ECO:0000256" key="2">
    <source>
        <dbReference type="ARBA" id="ARBA00022490"/>
    </source>
</evidence>
<sequence>MTKKQILIIEDEANMRHMLEVLLRKSGYEVKTAADGHQGLKAIERERFHFILCDIKMPRMDGMAFLKSATDKLKETPVIMMSAYGTVDTAIEAMKLGAYDYISKPFKTDEVLLTLKKAEERERLKSENLRLKDQIHRIEKSYSFDNIVAKSHSMQSVFDLIKKVADYKTTVLITGDSGTGKELIARAIHFNGSRHNGPLVSINCGGIPETLLESELFGYKKGAFTDAKQDKPGRFEEADNGTIFLDEIGELPFSLQIKLLRVLQEEEITPLGSTGTKKVDVRVIAATAKDLGEEIKKGLFREDLYYRINVVNIYLPPLRERVEDIPLVTDHFIKLFNTKLEKNITGISSEVMERFMTYPWPGNVRELENVIERAILLAPGNTLEISDLPPGLQVDQNPPFGITPEGISSIKAASRILEKELIERALSKTEGNRT</sequence>
<dbReference type="Gene3D" id="1.10.8.60">
    <property type="match status" value="1"/>
</dbReference>
<evidence type="ECO:0000259" key="11">
    <source>
        <dbReference type="PROSITE" id="PS50110"/>
    </source>
</evidence>
<accession>X1LUB2</accession>
<dbReference type="InterPro" id="IPR003593">
    <property type="entry name" value="AAA+_ATPase"/>
</dbReference>
<dbReference type="InterPro" id="IPR058031">
    <property type="entry name" value="AAA_lid_NorR"/>
</dbReference>
<dbReference type="InterPro" id="IPR001789">
    <property type="entry name" value="Sig_transdc_resp-reg_receiver"/>
</dbReference>
<evidence type="ECO:0000256" key="7">
    <source>
        <dbReference type="ARBA" id="ARBA00023125"/>
    </source>
</evidence>
<protein>
    <recommendedName>
        <fullName evidence="13">Sigma-54-dependent Fis family transcriptional regulator</fullName>
    </recommendedName>
</protein>
<dbReference type="PANTHER" id="PTHR32071">
    <property type="entry name" value="TRANSCRIPTIONAL REGULATORY PROTEIN"/>
    <property type="match status" value="1"/>
</dbReference>
<dbReference type="InterPro" id="IPR025943">
    <property type="entry name" value="Sigma_54_int_dom_ATP-bd_2"/>
</dbReference>
<feature type="domain" description="Response regulatory" evidence="11">
    <location>
        <begin position="5"/>
        <end position="119"/>
    </location>
</feature>
<evidence type="ECO:0000256" key="8">
    <source>
        <dbReference type="ARBA" id="ARBA00023159"/>
    </source>
</evidence>
<dbReference type="FunFam" id="3.40.50.300:FF:000006">
    <property type="entry name" value="DNA-binding transcriptional regulator NtrC"/>
    <property type="match status" value="1"/>
</dbReference>
<evidence type="ECO:0000256" key="9">
    <source>
        <dbReference type="ARBA" id="ARBA00023163"/>
    </source>
</evidence>
<evidence type="ECO:0000256" key="4">
    <source>
        <dbReference type="ARBA" id="ARBA00022741"/>
    </source>
</evidence>
<dbReference type="GO" id="GO:0005737">
    <property type="term" value="C:cytoplasm"/>
    <property type="evidence" value="ECO:0007669"/>
    <property type="project" value="UniProtKB-SubCell"/>
</dbReference>
<dbReference type="PROSITE" id="PS50045">
    <property type="entry name" value="SIGMA54_INTERACT_4"/>
    <property type="match status" value="1"/>
</dbReference>
<dbReference type="GO" id="GO:0005524">
    <property type="term" value="F:ATP binding"/>
    <property type="evidence" value="ECO:0007669"/>
    <property type="project" value="UniProtKB-KW"/>
</dbReference>
<evidence type="ECO:0000256" key="1">
    <source>
        <dbReference type="ARBA" id="ARBA00004496"/>
    </source>
</evidence>
<dbReference type="CDD" id="cd00009">
    <property type="entry name" value="AAA"/>
    <property type="match status" value="1"/>
</dbReference>
<dbReference type="Pfam" id="PF00158">
    <property type="entry name" value="Sigma54_activat"/>
    <property type="match status" value="1"/>
</dbReference>
<dbReference type="InterPro" id="IPR011006">
    <property type="entry name" value="CheY-like_superfamily"/>
</dbReference>
<feature type="non-terminal residue" evidence="12">
    <location>
        <position position="434"/>
    </location>
</feature>
<name>X1LUB2_9ZZZZ</name>
<dbReference type="SUPFAM" id="SSF52172">
    <property type="entry name" value="CheY-like"/>
    <property type="match status" value="1"/>
</dbReference>
<evidence type="ECO:0000256" key="6">
    <source>
        <dbReference type="ARBA" id="ARBA00023015"/>
    </source>
</evidence>
<dbReference type="InterPro" id="IPR002078">
    <property type="entry name" value="Sigma_54_int"/>
</dbReference>
<dbReference type="InterPro" id="IPR027417">
    <property type="entry name" value="P-loop_NTPase"/>
</dbReference>
<proteinExistence type="predicted"/>
<dbReference type="SMART" id="SM00448">
    <property type="entry name" value="REC"/>
    <property type="match status" value="1"/>
</dbReference>
<gene>
    <name evidence="12" type="ORF">S06H3_12674</name>
</gene>
<dbReference type="InterPro" id="IPR025662">
    <property type="entry name" value="Sigma_54_int_dom_ATP-bd_1"/>
</dbReference>
<dbReference type="PROSITE" id="PS00688">
    <property type="entry name" value="SIGMA54_INTERACT_3"/>
    <property type="match status" value="1"/>
</dbReference>
<dbReference type="AlphaFoldDB" id="X1LUB2"/>
<dbReference type="PROSITE" id="PS00675">
    <property type="entry name" value="SIGMA54_INTERACT_1"/>
    <property type="match status" value="1"/>
</dbReference>
<dbReference type="SUPFAM" id="SSF52540">
    <property type="entry name" value="P-loop containing nucleoside triphosphate hydrolases"/>
    <property type="match status" value="1"/>
</dbReference>
<comment type="subcellular location">
    <subcellularLocation>
        <location evidence="1">Cytoplasm</location>
    </subcellularLocation>
</comment>
<keyword evidence="7" id="KW-0238">DNA-binding</keyword>
<dbReference type="InterPro" id="IPR025944">
    <property type="entry name" value="Sigma_54_int_dom_CS"/>
</dbReference>
<evidence type="ECO:0000256" key="5">
    <source>
        <dbReference type="ARBA" id="ARBA00022840"/>
    </source>
</evidence>
<dbReference type="FunFam" id="3.40.50.2300:FF:000018">
    <property type="entry name" value="DNA-binding transcriptional regulator NtrC"/>
    <property type="match status" value="1"/>
</dbReference>
<dbReference type="Gene3D" id="3.40.50.300">
    <property type="entry name" value="P-loop containing nucleotide triphosphate hydrolases"/>
    <property type="match status" value="1"/>
</dbReference>
<keyword evidence="5" id="KW-0067">ATP-binding</keyword>
<dbReference type="PROSITE" id="PS50110">
    <property type="entry name" value="RESPONSE_REGULATORY"/>
    <property type="match status" value="1"/>
</dbReference>
<keyword evidence="4" id="KW-0547">Nucleotide-binding</keyword>
<comment type="caution">
    <text evidence="12">The sequence shown here is derived from an EMBL/GenBank/DDBJ whole genome shotgun (WGS) entry which is preliminary data.</text>
</comment>
<feature type="domain" description="Sigma-54 factor interaction" evidence="10">
    <location>
        <begin position="147"/>
        <end position="376"/>
    </location>
</feature>
<keyword evidence="2" id="KW-0963">Cytoplasm</keyword>
<keyword evidence="9" id="KW-0804">Transcription</keyword>
<dbReference type="GO" id="GO:0000160">
    <property type="term" value="P:phosphorelay signal transduction system"/>
    <property type="evidence" value="ECO:0007669"/>
    <property type="project" value="InterPro"/>
</dbReference>
<dbReference type="Gene3D" id="3.40.50.2300">
    <property type="match status" value="1"/>
</dbReference>
<organism evidence="12">
    <name type="scientific">marine sediment metagenome</name>
    <dbReference type="NCBI Taxonomy" id="412755"/>
    <lineage>
        <taxon>unclassified sequences</taxon>
        <taxon>metagenomes</taxon>
        <taxon>ecological metagenomes</taxon>
    </lineage>
</organism>